<dbReference type="Proteomes" id="UP001497680">
    <property type="component" value="Unassembled WGS sequence"/>
</dbReference>
<keyword evidence="2" id="KW-1185">Reference proteome</keyword>
<sequence length="369" mass="42193">MFSSSGKSFDIQPWKLDTRFHTDGERVIHIIPNTIEVWKVHEVIGEGGYGVVSRQICIQGPSEGESRAVKRIPNTPELRRDIVREIEALATFSSKYPEYFVRFLGWYEEMAQREPSLHIVMEYAPYGDLNKCLQNRPCRESEATRITTQVARALKYMHDMDFIHRDLKLENILVFHPGPDWHVKLTDFGLTKTMQDSATQSFRGTLIYMAPEAKASQGYTNKSDIWSLGAVVYEIVTGQRLFDWADDSRVWLGLAFNEFYRALTQRQPKDRPTIDEVLQHEWLHLPSLSTYHVASSTSSSPGYSVASETSTTPETPTASETTIRPDREEPGIPNSQLQLAPGNIVRVESRAEDVVALELNLRVFFRHKE</sequence>
<evidence type="ECO:0000313" key="1">
    <source>
        <dbReference type="EMBL" id="KAI6089886.1"/>
    </source>
</evidence>
<accession>A0ACC0DBG5</accession>
<protein>
    <submittedName>
        <fullName evidence="1">Kinase-like domain-containing protein</fullName>
    </submittedName>
</protein>
<name>A0ACC0DBG5_9PEZI</name>
<comment type="caution">
    <text evidence="1">The sequence shown here is derived from an EMBL/GenBank/DDBJ whole genome shotgun (WGS) entry which is preliminary data.</text>
</comment>
<gene>
    <name evidence="1" type="ORF">F4821DRAFT_275544</name>
</gene>
<organism evidence="1 2">
    <name type="scientific">Hypoxylon rubiginosum</name>
    <dbReference type="NCBI Taxonomy" id="110542"/>
    <lineage>
        <taxon>Eukaryota</taxon>
        <taxon>Fungi</taxon>
        <taxon>Dikarya</taxon>
        <taxon>Ascomycota</taxon>
        <taxon>Pezizomycotina</taxon>
        <taxon>Sordariomycetes</taxon>
        <taxon>Xylariomycetidae</taxon>
        <taxon>Xylariales</taxon>
        <taxon>Hypoxylaceae</taxon>
        <taxon>Hypoxylon</taxon>
    </lineage>
</organism>
<dbReference type="EMBL" id="MU394293">
    <property type="protein sequence ID" value="KAI6089886.1"/>
    <property type="molecule type" value="Genomic_DNA"/>
</dbReference>
<reference evidence="1 2" key="1">
    <citation type="journal article" date="2022" name="New Phytol.">
        <title>Ecological generalism drives hyperdiversity of secondary metabolite gene clusters in xylarialean endophytes.</title>
        <authorList>
            <person name="Franco M.E.E."/>
            <person name="Wisecaver J.H."/>
            <person name="Arnold A.E."/>
            <person name="Ju Y.M."/>
            <person name="Slot J.C."/>
            <person name="Ahrendt S."/>
            <person name="Moore L.P."/>
            <person name="Eastman K.E."/>
            <person name="Scott K."/>
            <person name="Konkel Z."/>
            <person name="Mondo S.J."/>
            <person name="Kuo A."/>
            <person name="Hayes R.D."/>
            <person name="Haridas S."/>
            <person name="Andreopoulos B."/>
            <person name="Riley R."/>
            <person name="LaButti K."/>
            <person name="Pangilinan J."/>
            <person name="Lipzen A."/>
            <person name="Amirebrahimi M."/>
            <person name="Yan J."/>
            <person name="Adam C."/>
            <person name="Keymanesh K."/>
            <person name="Ng V."/>
            <person name="Louie K."/>
            <person name="Northen T."/>
            <person name="Drula E."/>
            <person name="Henrissat B."/>
            <person name="Hsieh H.M."/>
            <person name="Youens-Clark K."/>
            <person name="Lutzoni F."/>
            <person name="Miadlikowska J."/>
            <person name="Eastwood D.C."/>
            <person name="Hamelin R.C."/>
            <person name="Grigoriev I.V."/>
            <person name="U'Ren J.M."/>
        </authorList>
    </citation>
    <scope>NUCLEOTIDE SEQUENCE [LARGE SCALE GENOMIC DNA]</scope>
    <source>
        <strain evidence="1 2">ER1909</strain>
    </source>
</reference>
<proteinExistence type="predicted"/>
<evidence type="ECO:0000313" key="2">
    <source>
        <dbReference type="Proteomes" id="UP001497680"/>
    </source>
</evidence>